<dbReference type="PANTHER" id="PTHR24216:SF65">
    <property type="entry name" value="PAXILLIN-LIKE PROTEIN 1"/>
    <property type="match status" value="1"/>
</dbReference>
<name>A0A067NZI0_PLEO1</name>
<reference evidence="3" key="1">
    <citation type="journal article" date="2014" name="Proc. Natl. Acad. Sci. U.S.A.">
        <title>Extensive sampling of basidiomycete genomes demonstrates inadequacy of the white-rot/brown-rot paradigm for wood decay fungi.</title>
        <authorList>
            <person name="Riley R."/>
            <person name="Salamov A.A."/>
            <person name="Brown D.W."/>
            <person name="Nagy L.G."/>
            <person name="Floudas D."/>
            <person name="Held B.W."/>
            <person name="Levasseur A."/>
            <person name="Lombard V."/>
            <person name="Morin E."/>
            <person name="Otillar R."/>
            <person name="Lindquist E.A."/>
            <person name="Sun H."/>
            <person name="LaButti K.M."/>
            <person name="Schmutz J."/>
            <person name="Jabbour D."/>
            <person name="Luo H."/>
            <person name="Baker S.E."/>
            <person name="Pisabarro A.G."/>
            <person name="Walton J.D."/>
            <person name="Blanchette R.A."/>
            <person name="Henrissat B."/>
            <person name="Martin F."/>
            <person name="Cullen D."/>
            <person name="Hibbett D.S."/>
            <person name="Grigoriev I.V."/>
        </authorList>
    </citation>
    <scope>NUCLEOTIDE SEQUENCE [LARGE SCALE GENOMIC DNA]</scope>
    <source>
        <strain evidence="3">PC15</strain>
    </source>
</reference>
<feature type="region of interest" description="Disordered" evidence="1">
    <location>
        <begin position="359"/>
        <end position="388"/>
    </location>
</feature>
<dbReference type="Proteomes" id="UP000027073">
    <property type="component" value="Unassembled WGS sequence"/>
</dbReference>
<feature type="compositionally biased region" description="Low complexity" evidence="1">
    <location>
        <begin position="127"/>
        <end position="148"/>
    </location>
</feature>
<dbReference type="PANTHER" id="PTHR24216">
    <property type="entry name" value="PAXILLIN-RELATED"/>
    <property type="match status" value="1"/>
</dbReference>
<dbReference type="SUPFAM" id="SSF49313">
    <property type="entry name" value="Cadherin-like"/>
    <property type="match status" value="1"/>
</dbReference>
<sequence>MDAQQEHMATSPIDNTQILQSNQSDISPSLLLTVPLSSSNAPLQNSPSAVMQEPPSMIFPNKTARAGGMSLPVHVSMPTHSQPVYMPPMDPVEPPSLTAQPPNFIPDFPRGCDSFPSPPQIENSMTIHTPSSTHSSSASPPQSQIPSPGIHNITAFAVSGGVSSLASALDPAVASLAEHNHLSAASVAAANAFSPDITMNQPLAIPAVTATVPVEAESPPNVKQEDRTSPPLTILETVLDNIVAAASTTKLACQNNQVMQASNGVSRLQSDISVVTQLMSEVVSHLRMMNLNDHTFTPPNHPVVPGLMLHPNNSNEILTPSQEQLATFPAPADNVHLRILDSSRKRCASAVDEERIIKSLKREPQEHPLLNPSPTPQKPSEASSVFPLTTLPSDDIVPSPPVLSTVAPTSAPPTPPPIPFPSPFNAGPSTPGQVGFPFNIPPPTPPAVDYSSAPPTSVAVAVGPPLTSPGFPSTGRAPWSETITLPRHRHSLSAGSLASNGGEPILVTSHPTEPAPFPTMAQPQSVAVAGSIVGAPVGRMSRSGSISGTYTSPFGFSYVERPEPTNTLWPEIARGAGPTSAPTPLSSWYNKETTETPASTSSNTSARGSPSDDDDDEDDDEHEEGSPGRRNHHLSSLDHPQNVGSDIPQEYRTEVDRIFFEYLNKICSNLDATDSKGEPIHQTLMAKKMQRLDESPDFRPFKFRIQAFTHGFLEELSRQGYPEEKIPMKKVRNYLWKQQYILRFNEDGKKAKSKGNHIWNIEAKKAGDGKWEFRPFYRKLAGNPPGVAYCGLKWSWTPRIWDPQASFANVPVQYSSPSLPPWLSWKDDVLSGVPPTDAQSCEITVIAKYVLDGQEGQLSSKLSLNIAPVSTIETSFSQSRRSSIGHETPATRRSTSDSVLPPATQRGPRSSLPGQGAEASSQGAQVIRVLTTAAQRVAHERQSHLVSAVHTEDTEIQDLVKQQHVLTRTASACDKEISGQVPPLHDDTRALAVAAQSLVMTAAETVLADRTYVSGAPIAVEKNNITVNEVSAKTQDAVAQAVKLHGTQSTEVDIMMTATSILKEARAPVSNSGMLSVFMNQTAPMAGPLSSRSYHSLEASEVAAQTDFQRLV</sequence>
<evidence type="ECO:0000256" key="1">
    <source>
        <dbReference type="SAM" id="MobiDB-lite"/>
    </source>
</evidence>
<organism evidence="2 3">
    <name type="scientific">Pleurotus ostreatus (strain PC15)</name>
    <name type="common">Oyster mushroom</name>
    <dbReference type="NCBI Taxonomy" id="1137138"/>
    <lineage>
        <taxon>Eukaryota</taxon>
        <taxon>Fungi</taxon>
        <taxon>Dikarya</taxon>
        <taxon>Basidiomycota</taxon>
        <taxon>Agaricomycotina</taxon>
        <taxon>Agaricomycetes</taxon>
        <taxon>Agaricomycetidae</taxon>
        <taxon>Agaricales</taxon>
        <taxon>Pleurotineae</taxon>
        <taxon>Pleurotaceae</taxon>
        <taxon>Pleurotus</taxon>
    </lineage>
</organism>
<feature type="region of interest" description="Disordered" evidence="1">
    <location>
        <begin position="877"/>
        <end position="923"/>
    </location>
</feature>
<dbReference type="InParanoid" id="A0A067NZI0"/>
<dbReference type="GO" id="GO:0005509">
    <property type="term" value="F:calcium ion binding"/>
    <property type="evidence" value="ECO:0007669"/>
    <property type="project" value="InterPro"/>
</dbReference>
<dbReference type="OrthoDB" id="5593376at2759"/>
<dbReference type="AlphaFoldDB" id="A0A067NZI0"/>
<feature type="compositionally biased region" description="Polar residues" evidence="1">
    <location>
        <begin position="378"/>
        <end position="388"/>
    </location>
</feature>
<feature type="region of interest" description="Disordered" evidence="1">
    <location>
        <begin position="110"/>
        <end position="149"/>
    </location>
</feature>
<feature type="region of interest" description="Disordered" evidence="1">
    <location>
        <begin position="568"/>
        <end position="648"/>
    </location>
</feature>
<gene>
    <name evidence="2" type="ORF">PLEOSDRAFT_172414</name>
</gene>
<feature type="compositionally biased region" description="Polar residues" evidence="1">
    <location>
        <begin position="580"/>
        <end position="608"/>
    </location>
</feature>
<dbReference type="HOGENOM" id="CLU_008274_0_0_1"/>
<evidence type="ECO:0000313" key="3">
    <source>
        <dbReference type="Proteomes" id="UP000027073"/>
    </source>
</evidence>
<dbReference type="EMBL" id="KL198004">
    <property type="protein sequence ID" value="KDQ33473.1"/>
    <property type="molecule type" value="Genomic_DNA"/>
</dbReference>
<dbReference type="InterPro" id="IPR015919">
    <property type="entry name" value="Cadherin-like_sf"/>
</dbReference>
<proteinExistence type="predicted"/>
<accession>A0A067NZI0</accession>
<protein>
    <submittedName>
        <fullName evidence="2">Uncharacterized protein</fullName>
    </submittedName>
</protein>
<feature type="compositionally biased region" description="Acidic residues" evidence="1">
    <location>
        <begin position="611"/>
        <end position="623"/>
    </location>
</feature>
<dbReference type="GO" id="GO:0016020">
    <property type="term" value="C:membrane"/>
    <property type="evidence" value="ECO:0007669"/>
    <property type="project" value="InterPro"/>
</dbReference>
<evidence type="ECO:0000313" key="2">
    <source>
        <dbReference type="EMBL" id="KDQ33473.1"/>
    </source>
</evidence>
<dbReference type="VEuPathDB" id="FungiDB:PLEOSDRAFT_172414"/>
<dbReference type="STRING" id="1137138.A0A067NZI0"/>